<sequence>MFFSSLSVCTLASRG</sequence>
<accession>A0A0A8ZGQ3</accession>
<organism evidence="1">
    <name type="scientific">Arundo donax</name>
    <name type="common">Giant reed</name>
    <name type="synonym">Donax arundinaceus</name>
    <dbReference type="NCBI Taxonomy" id="35708"/>
    <lineage>
        <taxon>Eukaryota</taxon>
        <taxon>Viridiplantae</taxon>
        <taxon>Streptophyta</taxon>
        <taxon>Embryophyta</taxon>
        <taxon>Tracheophyta</taxon>
        <taxon>Spermatophyta</taxon>
        <taxon>Magnoliopsida</taxon>
        <taxon>Liliopsida</taxon>
        <taxon>Poales</taxon>
        <taxon>Poaceae</taxon>
        <taxon>PACMAD clade</taxon>
        <taxon>Arundinoideae</taxon>
        <taxon>Arundineae</taxon>
        <taxon>Arundo</taxon>
    </lineage>
</organism>
<proteinExistence type="predicted"/>
<protein>
    <submittedName>
        <fullName evidence="1">Uncharacterized protein</fullName>
    </submittedName>
</protein>
<reference evidence="1" key="2">
    <citation type="journal article" date="2015" name="Data Brief">
        <title>Shoot transcriptome of the giant reed, Arundo donax.</title>
        <authorList>
            <person name="Barrero R.A."/>
            <person name="Guerrero F.D."/>
            <person name="Moolhuijzen P."/>
            <person name="Goolsby J.A."/>
            <person name="Tidwell J."/>
            <person name="Bellgard S.E."/>
            <person name="Bellgard M.I."/>
        </authorList>
    </citation>
    <scope>NUCLEOTIDE SEQUENCE</scope>
    <source>
        <tissue evidence="1">Shoot tissue taken approximately 20 cm above the soil surface</tissue>
    </source>
</reference>
<reference evidence="1" key="1">
    <citation type="submission" date="2014-09" db="EMBL/GenBank/DDBJ databases">
        <authorList>
            <person name="Magalhaes I.L.F."/>
            <person name="Oliveira U."/>
            <person name="Santos F.R."/>
            <person name="Vidigal T.H.D.A."/>
            <person name="Brescovit A.D."/>
            <person name="Santos A.J."/>
        </authorList>
    </citation>
    <scope>NUCLEOTIDE SEQUENCE</scope>
    <source>
        <tissue evidence="1">Shoot tissue taken approximately 20 cm above the soil surface</tissue>
    </source>
</reference>
<name>A0A0A8ZGQ3_ARUDO</name>
<dbReference type="EMBL" id="GBRH01261027">
    <property type="protein sequence ID" value="JAD36868.1"/>
    <property type="molecule type" value="Transcribed_RNA"/>
</dbReference>
<evidence type="ECO:0000313" key="1">
    <source>
        <dbReference type="EMBL" id="JAD36868.1"/>
    </source>
</evidence>